<gene>
    <name evidence="2" type="ORF">ACFFGY_02300</name>
</gene>
<accession>A0ABV6JMY1</accession>
<dbReference type="Pfam" id="PF03437">
    <property type="entry name" value="BtpA"/>
    <property type="match status" value="1"/>
</dbReference>
<proteinExistence type="inferred from homology"/>
<comment type="similarity">
    <text evidence="1">Belongs to the BtpA family.</text>
</comment>
<dbReference type="PIRSF" id="PIRSF005956">
    <property type="entry name" value="BtpA"/>
    <property type="match status" value="1"/>
</dbReference>
<organism evidence="2 3">
    <name type="scientific">Roseomonas elaeocarpi</name>
    <dbReference type="NCBI Taxonomy" id="907779"/>
    <lineage>
        <taxon>Bacteria</taxon>
        <taxon>Pseudomonadati</taxon>
        <taxon>Pseudomonadota</taxon>
        <taxon>Alphaproteobacteria</taxon>
        <taxon>Acetobacterales</taxon>
        <taxon>Roseomonadaceae</taxon>
        <taxon>Roseomonas</taxon>
    </lineage>
</organism>
<comment type="caution">
    <text evidence="2">The sequence shown here is derived from an EMBL/GenBank/DDBJ whole genome shotgun (WGS) entry which is preliminary data.</text>
</comment>
<evidence type="ECO:0000313" key="2">
    <source>
        <dbReference type="EMBL" id="MFC0407063.1"/>
    </source>
</evidence>
<sequence length="293" mass="30789">MPAKPVFRPKPHAIEALFGRRKAVIGVIHSLPLPGSPGYDGQPMEEITGFAVAEALRYRDGGVDGLIVENHGDIPFSKPEHLGPETAACMAVMTEAVRRAAGLVTGVNVLANGALQALAVAKASGASFVRVNQWANAYIANEGFVEGPAALATRYRAQLHARTVKIFADVHVKHGAHAITGDRSIPELARDVEFFDADVAIATGQRTGDAATMEEIRTIGDGTALPVVIGSGVTPDNVGDIFAAADGVIVASYLKRDGVWWNPVDPERLRSFMLEADRARPPADGTSAGKAGA</sequence>
<dbReference type="PANTHER" id="PTHR21381">
    <property type="entry name" value="ZGC:162297"/>
    <property type="match status" value="1"/>
</dbReference>
<keyword evidence="3" id="KW-1185">Reference proteome</keyword>
<protein>
    <submittedName>
        <fullName evidence="2">BtpA/SgcQ family protein</fullName>
    </submittedName>
</protein>
<dbReference type="EMBL" id="JBHLUN010000002">
    <property type="protein sequence ID" value="MFC0407063.1"/>
    <property type="molecule type" value="Genomic_DNA"/>
</dbReference>
<dbReference type="InterPro" id="IPR011060">
    <property type="entry name" value="RibuloseP-bd_barrel"/>
</dbReference>
<dbReference type="RefSeq" id="WP_377042754.1">
    <property type="nucleotide sequence ID" value="NZ_JBHLUN010000002.1"/>
</dbReference>
<evidence type="ECO:0000313" key="3">
    <source>
        <dbReference type="Proteomes" id="UP001589865"/>
    </source>
</evidence>
<reference evidence="2 3" key="1">
    <citation type="submission" date="2024-09" db="EMBL/GenBank/DDBJ databases">
        <authorList>
            <person name="Sun Q."/>
            <person name="Mori K."/>
        </authorList>
    </citation>
    <scope>NUCLEOTIDE SEQUENCE [LARGE SCALE GENOMIC DNA]</scope>
    <source>
        <strain evidence="2 3">TBRC 5777</strain>
    </source>
</reference>
<dbReference type="NCBIfam" id="TIGR00259">
    <property type="entry name" value="thylakoid_BtpA"/>
    <property type="match status" value="1"/>
</dbReference>
<evidence type="ECO:0000256" key="1">
    <source>
        <dbReference type="ARBA" id="ARBA00006007"/>
    </source>
</evidence>
<dbReference type="SUPFAM" id="SSF51366">
    <property type="entry name" value="Ribulose-phoshate binding barrel"/>
    <property type="match status" value="1"/>
</dbReference>
<dbReference type="PANTHER" id="PTHR21381:SF3">
    <property type="entry name" value="SGC REGION PROTEIN SGCQ-RELATED"/>
    <property type="match status" value="1"/>
</dbReference>
<name>A0ABV6JMY1_9PROT</name>
<dbReference type="InterPro" id="IPR005137">
    <property type="entry name" value="BtpA"/>
</dbReference>
<dbReference type="Proteomes" id="UP001589865">
    <property type="component" value="Unassembled WGS sequence"/>
</dbReference>